<dbReference type="GO" id="GO:0097550">
    <property type="term" value="C:transcription preinitiation complex"/>
    <property type="evidence" value="ECO:0007669"/>
    <property type="project" value="TreeGrafter"/>
</dbReference>
<dbReference type="Pfam" id="PF04851">
    <property type="entry name" value="ResIII"/>
    <property type="match status" value="1"/>
</dbReference>
<keyword evidence="2" id="KW-0547">Nucleotide-binding</keyword>
<comment type="catalytic activity">
    <reaction evidence="7">
        <text>Couples ATP hydrolysis with the unwinding of duplex DNA by translocating in the 3'-5' direction.</text>
        <dbReference type="EC" id="5.6.2.4"/>
    </reaction>
</comment>
<dbReference type="OrthoDB" id="10262986at2759"/>
<evidence type="ECO:0000256" key="10">
    <source>
        <dbReference type="SAM" id="MobiDB-lite"/>
    </source>
</evidence>
<feature type="compositionally biased region" description="Low complexity" evidence="10">
    <location>
        <begin position="83"/>
        <end position="93"/>
    </location>
</feature>
<evidence type="ECO:0000256" key="1">
    <source>
        <dbReference type="ARBA" id="ARBA00006637"/>
    </source>
</evidence>
<dbReference type="PROSITE" id="PS51192">
    <property type="entry name" value="HELICASE_ATP_BIND_1"/>
    <property type="match status" value="1"/>
</dbReference>
<evidence type="ECO:0000313" key="14">
    <source>
        <dbReference type="Proteomes" id="UP000268093"/>
    </source>
</evidence>
<dbReference type="Proteomes" id="UP000268093">
    <property type="component" value="Unassembled WGS sequence"/>
</dbReference>
<comment type="similarity">
    <text evidence="1">Belongs to the helicase family. RAD25/XPB subfamily.</text>
</comment>
<dbReference type="Gene3D" id="3.40.50.300">
    <property type="entry name" value="P-loop containing nucleotide triphosphate hydrolases"/>
    <property type="match status" value="2"/>
</dbReference>
<dbReference type="NCBIfam" id="TIGR00603">
    <property type="entry name" value="rad25"/>
    <property type="match status" value="1"/>
</dbReference>
<dbReference type="PANTHER" id="PTHR11274">
    <property type="entry name" value="RAD25/XP-B DNA REPAIR HELICASE"/>
    <property type="match status" value="1"/>
</dbReference>
<dbReference type="EC" id="5.6.2.4" evidence="8"/>
<dbReference type="InterPro" id="IPR032438">
    <property type="entry name" value="ERCC3_RAD25_C"/>
</dbReference>
<comment type="caution">
    <text evidence="13">The sequence shown here is derived from an EMBL/GenBank/DDBJ whole genome shotgun (WGS) entry which is preliminary data.</text>
</comment>
<keyword evidence="14" id="KW-1185">Reference proteome</keyword>
<organism evidence="13 14">
    <name type="scientific">Jimgerdemannia flammicorona</name>
    <dbReference type="NCBI Taxonomy" id="994334"/>
    <lineage>
        <taxon>Eukaryota</taxon>
        <taxon>Fungi</taxon>
        <taxon>Fungi incertae sedis</taxon>
        <taxon>Mucoromycota</taxon>
        <taxon>Mucoromycotina</taxon>
        <taxon>Endogonomycetes</taxon>
        <taxon>Endogonales</taxon>
        <taxon>Endogonaceae</taxon>
        <taxon>Jimgerdemannia</taxon>
    </lineage>
</organism>
<proteinExistence type="inferred from homology"/>
<evidence type="ECO:0000256" key="5">
    <source>
        <dbReference type="ARBA" id="ARBA00022840"/>
    </source>
</evidence>
<keyword evidence="4" id="KW-0347">Helicase</keyword>
<dbReference type="AlphaFoldDB" id="A0A433D9F8"/>
<evidence type="ECO:0000256" key="7">
    <source>
        <dbReference type="ARBA" id="ARBA00034617"/>
    </source>
</evidence>
<evidence type="ECO:0000313" key="13">
    <source>
        <dbReference type="EMBL" id="RUP47489.1"/>
    </source>
</evidence>
<keyword evidence="5" id="KW-0067">ATP-binding</keyword>
<sequence length="627" mass="68831">MAEHPKHLIVKIPLPLPSPLPTQLFTPQKRPASPDPAVDVILVDSNSEEHEPSLAQRVSSPILEPASPLKPVKRGKPTKKSPSRSPMSSPPQSLDNSVLPDYNFVTDVTLPTVDMELGKDVILREYQALACNGIVPLSSPSIARSGIVILPCGAGKTLVAIAAACRIRKSTLVVCSSKIAADQFQREWVKFSTLSPGYTGMFAGDRKFPWNGASGGVLFTTYAALTNSRPDREARHMFEFIEKQHFGLLVLDEVHVVPAATFSRAVCSIRASCRLGLTATMLREDDGIADLDNLVGPVLFQARWRELADLGFIANVLCTQVVCSMTPIFADAYTAASQRSAAAAWSSDAHTRSLLSILNPAKFQACQRLVHYHETRGDKVLLFSDHLFPLRAYAVALGRPFINGSTSQEELRIILQRFRESPALRADGVPVPYGGRFNTVCLSRIGDTSLDLPEATVLIQVSSHFGSRRQEAQRLGRILRAKRRSEEGFHSWFYTLVSDETDEVAFSEKRRRYLEEECGYHYRYATGVEGKVGADLVTRGGLKYVTEEEQIALRDEILALKKVEVEKEEMIESDAEDEAGEGKPVAAGGARGKAKAKGRERGKAPAKRGGIVAALERKMRKNAAKEL</sequence>
<keyword evidence="3 13" id="KW-0378">Hydrolase</keyword>
<protein>
    <recommendedName>
        <fullName evidence="8">DNA 3'-5' helicase</fullName>
        <ecNumber evidence="8">5.6.2.4</ecNumber>
    </recommendedName>
</protein>
<gene>
    <name evidence="13" type="ORF">BC936DRAFT_145680</name>
</gene>
<feature type="region of interest" description="Disordered" evidence="10">
    <location>
        <begin position="571"/>
        <end position="611"/>
    </location>
</feature>
<reference evidence="13 14" key="1">
    <citation type="journal article" date="2018" name="New Phytol.">
        <title>Phylogenomics of Endogonaceae and evolution of mycorrhizas within Mucoromycota.</title>
        <authorList>
            <person name="Chang Y."/>
            <person name="Desiro A."/>
            <person name="Na H."/>
            <person name="Sandor L."/>
            <person name="Lipzen A."/>
            <person name="Clum A."/>
            <person name="Barry K."/>
            <person name="Grigoriev I.V."/>
            <person name="Martin F.M."/>
            <person name="Stajich J.E."/>
            <person name="Smith M.E."/>
            <person name="Bonito G."/>
            <person name="Spatafora J.W."/>
        </authorList>
    </citation>
    <scope>NUCLEOTIDE SEQUENCE [LARGE SCALE GENOMIC DNA]</scope>
    <source>
        <strain evidence="13 14">GMNB39</strain>
    </source>
</reference>
<evidence type="ECO:0000259" key="11">
    <source>
        <dbReference type="PROSITE" id="PS51192"/>
    </source>
</evidence>
<dbReference type="PROSITE" id="PS51194">
    <property type="entry name" value="HELICASE_CTER"/>
    <property type="match status" value="1"/>
</dbReference>
<evidence type="ECO:0000256" key="8">
    <source>
        <dbReference type="ARBA" id="ARBA00034808"/>
    </source>
</evidence>
<evidence type="ECO:0000256" key="2">
    <source>
        <dbReference type="ARBA" id="ARBA00022741"/>
    </source>
</evidence>
<dbReference type="SMART" id="SM00487">
    <property type="entry name" value="DEXDc"/>
    <property type="match status" value="1"/>
</dbReference>
<comment type="catalytic activity">
    <reaction evidence="9">
        <text>ATP + H2O = ADP + phosphate + H(+)</text>
        <dbReference type="Rhea" id="RHEA:13065"/>
        <dbReference type="ChEBI" id="CHEBI:15377"/>
        <dbReference type="ChEBI" id="CHEBI:15378"/>
        <dbReference type="ChEBI" id="CHEBI:30616"/>
        <dbReference type="ChEBI" id="CHEBI:43474"/>
        <dbReference type="ChEBI" id="CHEBI:456216"/>
        <dbReference type="EC" id="5.6.2.4"/>
    </reaction>
</comment>
<evidence type="ECO:0000256" key="4">
    <source>
        <dbReference type="ARBA" id="ARBA00022806"/>
    </source>
</evidence>
<dbReference type="InterPro" id="IPR001650">
    <property type="entry name" value="Helicase_C-like"/>
</dbReference>
<dbReference type="GO" id="GO:0005675">
    <property type="term" value="C:transcription factor TFIIH holo complex"/>
    <property type="evidence" value="ECO:0007669"/>
    <property type="project" value="TreeGrafter"/>
</dbReference>
<name>A0A433D9F8_9FUNG</name>
<dbReference type="GO" id="GO:0016787">
    <property type="term" value="F:hydrolase activity"/>
    <property type="evidence" value="ECO:0007669"/>
    <property type="project" value="UniProtKB-KW"/>
</dbReference>
<evidence type="ECO:0000256" key="9">
    <source>
        <dbReference type="ARBA" id="ARBA00048988"/>
    </source>
</evidence>
<dbReference type="InterPro" id="IPR006935">
    <property type="entry name" value="Helicase/UvrB_N"/>
</dbReference>
<dbReference type="SMART" id="SM00490">
    <property type="entry name" value="HELICc"/>
    <property type="match status" value="1"/>
</dbReference>
<feature type="domain" description="Helicase ATP-binding" evidence="11">
    <location>
        <begin position="137"/>
        <end position="299"/>
    </location>
</feature>
<dbReference type="PRINTS" id="PR00851">
    <property type="entry name" value="XRODRMPGMNTB"/>
</dbReference>
<feature type="region of interest" description="Disordered" evidence="10">
    <location>
        <begin position="14"/>
        <end position="98"/>
    </location>
</feature>
<dbReference type="GO" id="GO:0000112">
    <property type="term" value="C:nucleotide-excision repair factor 3 complex"/>
    <property type="evidence" value="ECO:0007669"/>
    <property type="project" value="TreeGrafter"/>
</dbReference>
<evidence type="ECO:0000256" key="6">
    <source>
        <dbReference type="ARBA" id="ARBA00023235"/>
    </source>
</evidence>
<dbReference type="EMBL" id="RBNI01004440">
    <property type="protein sequence ID" value="RUP47489.1"/>
    <property type="molecule type" value="Genomic_DNA"/>
</dbReference>
<dbReference type="PANTHER" id="PTHR11274:SF0">
    <property type="entry name" value="GENERAL TRANSCRIPTION AND DNA REPAIR FACTOR IIH HELICASE SUBUNIT XPB"/>
    <property type="match status" value="1"/>
</dbReference>
<keyword evidence="6" id="KW-0413">Isomerase</keyword>
<dbReference type="SUPFAM" id="SSF52540">
    <property type="entry name" value="P-loop containing nucleoside triphosphate hydrolases"/>
    <property type="match status" value="2"/>
</dbReference>
<dbReference type="InterPro" id="IPR001161">
    <property type="entry name" value="XPB/Ssl2"/>
</dbReference>
<dbReference type="GO" id="GO:0006289">
    <property type="term" value="P:nucleotide-excision repair"/>
    <property type="evidence" value="ECO:0007669"/>
    <property type="project" value="InterPro"/>
</dbReference>
<feature type="domain" description="Helicase C-terminal" evidence="12">
    <location>
        <begin position="364"/>
        <end position="532"/>
    </location>
</feature>
<dbReference type="GO" id="GO:0006367">
    <property type="term" value="P:transcription initiation at RNA polymerase II promoter"/>
    <property type="evidence" value="ECO:0007669"/>
    <property type="project" value="InterPro"/>
</dbReference>
<evidence type="ECO:0000259" key="12">
    <source>
        <dbReference type="PROSITE" id="PS51194"/>
    </source>
</evidence>
<dbReference type="InterPro" id="IPR027417">
    <property type="entry name" value="P-loop_NTPase"/>
</dbReference>
<dbReference type="Pfam" id="PF16203">
    <property type="entry name" value="ERCC3_RAD25_C"/>
    <property type="match status" value="1"/>
</dbReference>
<dbReference type="InterPro" id="IPR050615">
    <property type="entry name" value="ATP-dep_DNA_Helicase"/>
</dbReference>
<dbReference type="InterPro" id="IPR014001">
    <property type="entry name" value="Helicase_ATP-bd"/>
</dbReference>
<dbReference type="CDD" id="cd18789">
    <property type="entry name" value="SF2_C_XPB"/>
    <property type="match status" value="1"/>
</dbReference>
<accession>A0A433D9F8</accession>
<feature type="compositionally biased region" description="Basic residues" evidence="10">
    <location>
        <begin position="71"/>
        <end position="82"/>
    </location>
</feature>
<evidence type="ECO:0000256" key="3">
    <source>
        <dbReference type="ARBA" id="ARBA00022801"/>
    </source>
</evidence>
<dbReference type="GO" id="GO:0003677">
    <property type="term" value="F:DNA binding"/>
    <property type="evidence" value="ECO:0007669"/>
    <property type="project" value="InterPro"/>
</dbReference>
<dbReference type="GO" id="GO:0005524">
    <property type="term" value="F:ATP binding"/>
    <property type="evidence" value="ECO:0007669"/>
    <property type="project" value="UniProtKB-KW"/>
</dbReference>
<dbReference type="GO" id="GO:0043138">
    <property type="term" value="F:3'-5' DNA helicase activity"/>
    <property type="evidence" value="ECO:0007669"/>
    <property type="project" value="UniProtKB-EC"/>
</dbReference>